<name>A0A839UQG5_9GAMM</name>
<evidence type="ECO:0000313" key="3">
    <source>
        <dbReference type="Proteomes" id="UP000559987"/>
    </source>
</evidence>
<evidence type="ECO:0000313" key="2">
    <source>
        <dbReference type="EMBL" id="MBB3167647.1"/>
    </source>
</evidence>
<keyword evidence="1" id="KW-0812">Transmembrane</keyword>
<comment type="caution">
    <text evidence="2">The sequence shown here is derived from an EMBL/GenBank/DDBJ whole genome shotgun (WGS) entry which is preliminary data.</text>
</comment>
<protein>
    <submittedName>
        <fullName evidence="2">Uncharacterized protein</fullName>
    </submittedName>
</protein>
<proteinExistence type="predicted"/>
<keyword evidence="3" id="KW-1185">Reference proteome</keyword>
<dbReference type="RefSeq" id="WP_183908546.1">
    <property type="nucleotide sequence ID" value="NZ_JACHXZ010000001.1"/>
</dbReference>
<dbReference type="EMBL" id="JACHXZ010000001">
    <property type="protein sequence ID" value="MBB3167647.1"/>
    <property type="molecule type" value="Genomic_DNA"/>
</dbReference>
<dbReference type="Proteomes" id="UP000559987">
    <property type="component" value="Unassembled WGS sequence"/>
</dbReference>
<accession>A0A839UQG5</accession>
<evidence type="ECO:0000256" key="1">
    <source>
        <dbReference type="SAM" id="Phobius"/>
    </source>
</evidence>
<keyword evidence="1" id="KW-1133">Transmembrane helix</keyword>
<keyword evidence="1" id="KW-0472">Membrane</keyword>
<dbReference type="AlphaFoldDB" id="A0A839UQG5"/>
<organism evidence="2 3">
    <name type="scientific">Simiduia aestuariiviva</name>
    <dbReference type="NCBI Taxonomy" id="1510459"/>
    <lineage>
        <taxon>Bacteria</taxon>
        <taxon>Pseudomonadati</taxon>
        <taxon>Pseudomonadota</taxon>
        <taxon>Gammaproteobacteria</taxon>
        <taxon>Cellvibrionales</taxon>
        <taxon>Cellvibrionaceae</taxon>
        <taxon>Simiduia</taxon>
    </lineage>
</organism>
<sequence length="198" mass="20962">MSELGINGQVVTKRINNKTYIILKGNPGLRQVLRGTRYLASNPKIIKFAIGTQSVNRTIAKGGIVTLLITIPLSVVDIILQDSVTVGKIVGTISTDIAKVLVSAGIGSLAAMAIGAVTTLAAGPLIAAIFVGIAASVALESLDQKYGITDKLIKAIDDELNSLYNKTIGEFVRGIRQIEAVLEYQIRNGLPVGRGIFY</sequence>
<feature type="transmembrane region" description="Helical" evidence="1">
    <location>
        <begin position="125"/>
        <end position="142"/>
    </location>
</feature>
<reference evidence="2 3" key="1">
    <citation type="submission" date="2020-08" db="EMBL/GenBank/DDBJ databases">
        <title>Genomic Encyclopedia of Type Strains, Phase III (KMG-III): the genomes of soil and plant-associated and newly described type strains.</title>
        <authorList>
            <person name="Whitman W."/>
        </authorList>
    </citation>
    <scope>NUCLEOTIDE SEQUENCE [LARGE SCALE GENOMIC DNA]</scope>
    <source>
        <strain evidence="2 3">CECT 8571</strain>
    </source>
</reference>
<feature type="transmembrane region" description="Helical" evidence="1">
    <location>
        <begin position="59"/>
        <end position="80"/>
    </location>
</feature>
<gene>
    <name evidence="2" type="ORF">FHS30_000823</name>
</gene>